<dbReference type="Gene3D" id="1.10.3210.30">
    <property type="match status" value="1"/>
</dbReference>
<evidence type="ECO:0000256" key="2">
    <source>
        <dbReference type="ARBA" id="ARBA00022801"/>
    </source>
</evidence>
<comment type="caution">
    <text evidence="5">The sequence shown here is derived from an EMBL/GenBank/DDBJ whole genome shotgun (WGS) entry which is preliminary data.</text>
</comment>
<dbReference type="RefSeq" id="WP_150002127.1">
    <property type="nucleotide sequence ID" value="NZ_BKCM01000005.1"/>
</dbReference>
<keyword evidence="1" id="KW-0479">Metal-binding</keyword>
<dbReference type="GO" id="GO:0046872">
    <property type="term" value="F:metal ion binding"/>
    <property type="evidence" value="ECO:0007669"/>
    <property type="project" value="UniProtKB-KW"/>
</dbReference>
<protein>
    <recommendedName>
        <fullName evidence="4">HD Cas3-type domain-containing protein</fullName>
    </recommendedName>
</protein>
<dbReference type="AlphaFoldDB" id="A0A5A7MZ00"/>
<gene>
    <name evidence="5" type="ORF">JCM17845_12370</name>
</gene>
<feature type="domain" description="HD Cas3-type" evidence="4">
    <location>
        <begin position="36"/>
        <end position="198"/>
    </location>
</feature>
<dbReference type="InterPro" id="IPR038257">
    <property type="entry name" value="CRISPR-assoc_Cas3_HD_sf"/>
</dbReference>
<keyword evidence="3" id="KW-0051">Antiviral defense</keyword>
<dbReference type="PROSITE" id="PS51643">
    <property type="entry name" value="HD_CAS3"/>
    <property type="match status" value="1"/>
</dbReference>
<evidence type="ECO:0000259" key="4">
    <source>
        <dbReference type="PROSITE" id="PS51643"/>
    </source>
</evidence>
<organism evidence="5 6">
    <name type="scientific">Iodidimonas gelatinilytica</name>
    <dbReference type="NCBI Taxonomy" id="1236966"/>
    <lineage>
        <taxon>Bacteria</taxon>
        <taxon>Pseudomonadati</taxon>
        <taxon>Pseudomonadota</taxon>
        <taxon>Alphaproteobacteria</taxon>
        <taxon>Iodidimonadales</taxon>
        <taxon>Iodidimonadaceae</taxon>
        <taxon>Iodidimonas</taxon>
    </lineage>
</organism>
<dbReference type="Pfam" id="PF18019">
    <property type="entry name" value="Cas3_HD"/>
    <property type="match status" value="1"/>
</dbReference>
<keyword evidence="6" id="KW-1185">Reference proteome</keyword>
<accession>A0A5A7MZ00</accession>
<proteinExistence type="predicted"/>
<dbReference type="InterPro" id="IPR006483">
    <property type="entry name" value="CRISPR-assoc_Cas3_HD"/>
</dbReference>
<evidence type="ECO:0000313" key="6">
    <source>
        <dbReference type="Proteomes" id="UP000325187"/>
    </source>
</evidence>
<keyword evidence="2" id="KW-0378">Hydrolase</keyword>
<dbReference type="GO" id="GO:0016787">
    <property type="term" value="F:hydrolase activity"/>
    <property type="evidence" value="ECO:0007669"/>
    <property type="project" value="UniProtKB-KW"/>
</dbReference>
<dbReference type="GO" id="GO:0051607">
    <property type="term" value="P:defense response to virus"/>
    <property type="evidence" value="ECO:0007669"/>
    <property type="project" value="UniProtKB-KW"/>
</dbReference>
<dbReference type="EMBL" id="BKCM01000005">
    <property type="protein sequence ID" value="GER00614.1"/>
    <property type="molecule type" value="Genomic_DNA"/>
</dbReference>
<dbReference type="SUPFAM" id="SSF109604">
    <property type="entry name" value="HD-domain/PDEase-like"/>
    <property type="match status" value="1"/>
</dbReference>
<evidence type="ECO:0000256" key="3">
    <source>
        <dbReference type="ARBA" id="ARBA00023118"/>
    </source>
</evidence>
<reference evidence="5 6" key="1">
    <citation type="submission" date="2019-09" db="EMBL/GenBank/DDBJ databases">
        <title>NBRP : Genome information of microbial organism related human and environment.</title>
        <authorList>
            <person name="Hattori M."/>
            <person name="Oshima K."/>
            <person name="Inaba H."/>
            <person name="Suda W."/>
            <person name="Sakamoto M."/>
            <person name="Iino T."/>
            <person name="Kitahara M."/>
            <person name="Oshida Y."/>
            <person name="Iida T."/>
            <person name="Kudo T."/>
            <person name="Itoh T."/>
            <person name="Ohkuma M."/>
        </authorList>
    </citation>
    <scope>NUCLEOTIDE SEQUENCE [LARGE SCALE GENOMIC DNA]</scope>
    <source>
        <strain evidence="5 6">Mie-1</strain>
    </source>
</reference>
<name>A0A5A7MZ00_9PROT</name>
<sequence length="198" mass="21730">MTAIVQSSGSAEQKACGTPSTLEAWGKASRDAPSQTYPLTHPLAHHCADVAAVFMHLCTNSVIANRLEHAAGRALSEIDIQRLAVIAFLHDLGKLNTGFQSKIWPASSQNIRPAGHVKEGLDALHRDFRRSNIPEHLKIDAIYTWGEEDKISDYLCASISHHAHLPDGGLPTAGKVFRLGWPYKAMTLKVPPSRWVRL</sequence>
<evidence type="ECO:0000313" key="5">
    <source>
        <dbReference type="EMBL" id="GER00614.1"/>
    </source>
</evidence>
<dbReference type="CDD" id="cd09641">
    <property type="entry name" value="Cas3''_I"/>
    <property type="match status" value="1"/>
</dbReference>
<evidence type="ECO:0000256" key="1">
    <source>
        <dbReference type="ARBA" id="ARBA00022723"/>
    </source>
</evidence>
<dbReference type="Proteomes" id="UP000325187">
    <property type="component" value="Unassembled WGS sequence"/>
</dbReference>